<proteinExistence type="predicted"/>
<protein>
    <submittedName>
        <fullName evidence="1">Uncharacterized protein</fullName>
    </submittedName>
</protein>
<gene>
    <name evidence="1" type="ORF">GUJ93_ZPchr0005g14883</name>
</gene>
<sequence length="188" mass="20608">MMFGSGEKLDVLPPLREQCTPPRWGFRLTRDVSDGTTPRPPPLPSFFVLRKRPPEPLAWRMAWRWRDSCRFSLWILRKATSSGVAGMTTQRDSTCGCFSMVNSFLSASPVALLESEAARGGGDDAVGEPVAPWGKLSSVEATGAKPRYARRLATTCCKFARVCISSAVGTNVIMASDLWNLGALIPNW</sequence>
<comment type="caution">
    <text evidence="1">The sequence shown here is derived from an EMBL/GenBank/DDBJ whole genome shotgun (WGS) entry which is preliminary data.</text>
</comment>
<organism evidence="1 2">
    <name type="scientific">Zizania palustris</name>
    <name type="common">Northern wild rice</name>
    <dbReference type="NCBI Taxonomy" id="103762"/>
    <lineage>
        <taxon>Eukaryota</taxon>
        <taxon>Viridiplantae</taxon>
        <taxon>Streptophyta</taxon>
        <taxon>Embryophyta</taxon>
        <taxon>Tracheophyta</taxon>
        <taxon>Spermatophyta</taxon>
        <taxon>Magnoliopsida</taxon>
        <taxon>Liliopsida</taxon>
        <taxon>Poales</taxon>
        <taxon>Poaceae</taxon>
        <taxon>BOP clade</taxon>
        <taxon>Oryzoideae</taxon>
        <taxon>Oryzeae</taxon>
        <taxon>Zizaniinae</taxon>
        <taxon>Zizania</taxon>
    </lineage>
</organism>
<evidence type="ECO:0000313" key="1">
    <source>
        <dbReference type="EMBL" id="KAG8068272.1"/>
    </source>
</evidence>
<keyword evidence="2" id="KW-1185">Reference proteome</keyword>
<evidence type="ECO:0000313" key="2">
    <source>
        <dbReference type="Proteomes" id="UP000729402"/>
    </source>
</evidence>
<dbReference type="AlphaFoldDB" id="A0A8J5SNV8"/>
<reference evidence="1" key="1">
    <citation type="journal article" date="2021" name="bioRxiv">
        <title>Whole Genome Assembly and Annotation of Northern Wild Rice, Zizania palustris L., Supports a Whole Genome Duplication in the Zizania Genus.</title>
        <authorList>
            <person name="Haas M."/>
            <person name="Kono T."/>
            <person name="Macchietto M."/>
            <person name="Millas R."/>
            <person name="McGilp L."/>
            <person name="Shao M."/>
            <person name="Duquette J."/>
            <person name="Hirsch C.N."/>
            <person name="Kimball J."/>
        </authorList>
    </citation>
    <scope>NUCLEOTIDE SEQUENCE</scope>
    <source>
        <tissue evidence="1">Fresh leaf tissue</tissue>
    </source>
</reference>
<reference evidence="1" key="2">
    <citation type="submission" date="2021-02" db="EMBL/GenBank/DDBJ databases">
        <authorList>
            <person name="Kimball J.A."/>
            <person name="Haas M.W."/>
            <person name="Macchietto M."/>
            <person name="Kono T."/>
            <person name="Duquette J."/>
            <person name="Shao M."/>
        </authorList>
    </citation>
    <scope>NUCLEOTIDE SEQUENCE</scope>
    <source>
        <tissue evidence="1">Fresh leaf tissue</tissue>
    </source>
</reference>
<dbReference type="Proteomes" id="UP000729402">
    <property type="component" value="Unassembled WGS sequence"/>
</dbReference>
<accession>A0A8J5SNV8</accession>
<name>A0A8J5SNV8_ZIZPA</name>
<dbReference type="EMBL" id="JAAALK010000284">
    <property type="protein sequence ID" value="KAG8068272.1"/>
    <property type="molecule type" value="Genomic_DNA"/>
</dbReference>